<dbReference type="HOGENOM" id="CLU_082760_6_0_10"/>
<dbReference type="InterPro" id="IPR004675">
    <property type="entry name" value="AhpD_core"/>
</dbReference>
<dbReference type="Pfam" id="PF02627">
    <property type="entry name" value="CMD"/>
    <property type="match status" value="1"/>
</dbReference>
<dbReference type="Proteomes" id="UP000003586">
    <property type="component" value="Chromosome"/>
</dbReference>
<keyword evidence="3" id="KW-1185">Reference proteome</keyword>
<feature type="domain" description="Carboxymuconolactone decarboxylase-like" evidence="1">
    <location>
        <begin position="13"/>
        <end position="95"/>
    </location>
</feature>
<protein>
    <submittedName>
        <fullName evidence="2">Alkylhydroperoxidase</fullName>
    </submittedName>
</protein>
<name>W0EX06_9BACT</name>
<dbReference type="InterPro" id="IPR029032">
    <property type="entry name" value="AhpD-like"/>
</dbReference>
<proteinExistence type="predicted"/>
<dbReference type="NCBIfam" id="TIGR00778">
    <property type="entry name" value="ahpD_dom"/>
    <property type="match status" value="1"/>
</dbReference>
<accession>W0EX06</accession>
<sequence length="147" mass="16660">MNCMRLDYSKASPEGYRALLGMYGYLRNSALSPALLDIVYLKVSQINGCPYCVDLHWQDAIKAGVEGRKLNAVSNWKHMPFFTEAERAALALAEEVTLLPDQEVSDGVYEKARQYFNDKDLLDLSFAIAHMNMLNRVAITFHKVPEK</sequence>
<keyword evidence="2" id="KW-0560">Oxidoreductase</keyword>
<dbReference type="SUPFAM" id="SSF69118">
    <property type="entry name" value="AhpD-like"/>
    <property type="match status" value="1"/>
</dbReference>
<gene>
    <name evidence="2" type="ORF">NIASO_00645</name>
</gene>
<dbReference type="KEGG" id="nso:NIASO_00645"/>
<dbReference type="AlphaFoldDB" id="W0EX06"/>
<evidence type="ECO:0000259" key="1">
    <source>
        <dbReference type="Pfam" id="PF02627"/>
    </source>
</evidence>
<evidence type="ECO:0000313" key="2">
    <source>
        <dbReference type="EMBL" id="AHF14103.1"/>
    </source>
</evidence>
<dbReference type="PANTHER" id="PTHR34846">
    <property type="entry name" value="4-CARBOXYMUCONOLACTONE DECARBOXYLASE FAMILY PROTEIN (AFU_ORTHOLOGUE AFUA_6G11590)"/>
    <property type="match status" value="1"/>
</dbReference>
<reference evidence="2 3" key="1">
    <citation type="submission" date="2013-12" db="EMBL/GenBank/DDBJ databases">
        <authorList>
            <consortium name="DOE Joint Genome Institute"/>
            <person name="Eisen J."/>
            <person name="Huntemann M."/>
            <person name="Han J."/>
            <person name="Chen A."/>
            <person name="Kyrpides N."/>
            <person name="Mavromatis K."/>
            <person name="Markowitz V."/>
            <person name="Palaniappan K."/>
            <person name="Ivanova N."/>
            <person name="Schaumberg A."/>
            <person name="Pati A."/>
            <person name="Liolios K."/>
            <person name="Nordberg H.P."/>
            <person name="Cantor M.N."/>
            <person name="Hua S.X."/>
            <person name="Woyke T."/>
        </authorList>
    </citation>
    <scope>NUCLEOTIDE SEQUENCE [LARGE SCALE GENOMIC DNA]</scope>
    <source>
        <strain evidence="3">DSM 19437</strain>
    </source>
</reference>
<dbReference type="EMBL" id="CP007035">
    <property type="protein sequence ID" value="AHF14103.1"/>
    <property type="molecule type" value="Genomic_DNA"/>
</dbReference>
<dbReference type="eggNOG" id="COG2128">
    <property type="taxonomic scope" value="Bacteria"/>
</dbReference>
<dbReference type="GO" id="GO:0051920">
    <property type="term" value="F:peroxiredoxin activity"/>
    <property type="evidence" value="ECO:0007669"/>
    <property type="project" value="InterPro"/>
</dbReference>
<keyword evidence="2" id="KW-0575">Peroxidase</keyword>
<dbReference type="Gene3D" id="1.20.1290.10">
    <property type="entry name" value="AhpD-like"/>
    <property type="match status" value="1"/>
</dbReference>
<dbReference type="PANTHER" id="PTHR34846:SF10">
    <property type="entry name" value="CYTOPLASMIC PROTEIN"/>
    <property type="match status" value="1"/>
</dbReference>
<dbReference type="InterPro" id="IPR003779">
    <property type="entry name" value="CMD-like"/>
</dbReference>
<organism evidence="2 3">
    <name type="scientific">Niabella soli DSM 19437</name>
    <dbReference type="NCBI Taxonomy" id="929713"/>
    <lineage>
        <taxon>Bacteria</taxon>
        <taxon>Pseudomonadati</taxon>
        <taxon>Bacteroidota</taxon>
        <taxon>Chitinophagia</taxon>
        <taxon>Chitinophagales</taxon>
        <taxon>Chitinophagaceae</taxon>
        <taxon>Niabella</taxon>
    </lineage>
</organism>
<evidence type="ECO:0000313" key="3">
    <source>
        <dbReference type="Proteomes" id="UP000003586"/>
    </source>
</evidence>